<name>A0A0R3CRJ2_9BRAD</name>
<proteinExistence type="predicted"/>
<dbReference type="AlphaFoldDB" id="A0A0R3CRJ2"/>
<reference evidence="1 2" key="1">
    <citation type="submission" date="2015-09" db="EMBL/GenBank/DDBJ databases">
        <title>Draft Genome Sequence of Bradyrhizobium manausense Strain BR 3351T, a Novel Symbiotic Nitrogen-Fixing Alphaproteobacterium Isolated from Brazilian Amazon Rain Forest.</title>
        <authorList>
            <person name="De Araujo J.L."/>
            <person name="Zilli J.E."/>
        </authorList>
    </citation>
    <scope>NUCLEOTIDE SEQUENCE [LARGE SCALE GENOMIC DNA]</scope>
    <source>
        <strain evidence="1 2">BR3351</strain>
    </source>
</reference>
<sequence length="74" mass="8042">MSSFAAASGARLSGMHGPRMPLVQELRQCVAILRAVFDGNFEKGFLDIAGHIAPHSQSSAPQHQRKMVFVIPHC</sequence>
<protein>
    <submittedName>
        <fullName evidence="1">Uncharacterized protein</fullName>
    </submittedName>
</protein>
<evidence type="ECO:0000313" key="2">
    <source>
        <dbReference type="Proteomes" id="UP000051936"/>
    </source>
</evidence>
<accession>A0A0R3CRJ2</accession>
<dbReference type="EMBL" id="LJYG01000116">
    <property type="protein sequence ID" value="KRQ00232.1"/>
    <property type="molecule type" value="Genomic_DNA"/>
</dbReference>
<gene>
    <name evidence="1" type="ORF">AOQ71_41630</name>
</gene>
<organism evidence="1 2">
    <name type="scientific">Bradyrhizobium manausense</name>
    <dbReference type="NCBI Taxonomy" id="989370"/>
    <lineage>
        <taxon>Bacteria</taxon>
        <taxon>Pseudomonadati</taxon>
        <taxon>Pseudomonadota</taxon>
        <taxon>Alphaproteobacteria</taxon>
        <taxon>Hyphomicrobiales</taxon>
        <taxon>Nitrobacteraceae</taxon>
        <taxon>Bradyrhizobium</taxon>
    </lineage>
</organism>
<evidence type="ECO:0000313" key="1">
    <source>
        <dbReference type="EMBL" id="KRQ00232.1"/>
    </source>
</evidence>
<dbReference type="Proteomes" id="UP000051936">
    <property type="component" value="Unassembled WGS sequence"/>
</dbReference>
<comment type="caution">
    <text evidence="1">The sequence shown here is derived from an EMBL/GenBank/DDBJ whole genome shotgun (WGS) entry which is preliminary data.</text>
</comment>
<keyword evidence="2" id="KW-1185">Reference proteome</keyword>